<evidence type="ECO:0008006" key="4">
    <source>
        <dbReference type="Google" id="ProtNLM"/>
    </source>
</evidence>
<dbReference type="Proteomes" id="UP000805614">
    <property type="component" value="Unassembled WGS sequence"/>
</dbReference>
<feature type="compositionally biased region" description="Low complexity" evidence="1">
    <location>
        <begin position="61"/>
        <end position="84"/>
    </location>
</feature>
<name>A0ABR7LU31_9ACTN</name>
<evidence type="ECO:0000313" key="2">
    <source>
        <dbReference type="EMBL" id="MBC6468074.1"/>
    </source>
</evidence>
<feature type="region of interest" description="Disordered" evidence="1">
    <location>
        <begin position="52"/>
        <end position="84"/>
    </location>
</feature>
<evidence type="ECO:0000256" key="1">
    <source>
        <dbReference type="SAM" id="MobiDB-lite"/>
    </source>
</evidence>
<keyword evidence="3" id="KW-1185">Reference proteome</keyword>
<feature type="region of interest" description="Disordered" evidence="1">
    <location>
        <begin position="158"/>
        <end position="177"/>
    </location>
</feature>
<gene>
    <name evidence="2" type="ORF">HKK74_21620</name>
</gene>
<evidence type="ECO:0000313" key="3">
    <source>
        <dbReference type="Proteomes" id="UP000805614"/>
    </source>
</evidence>
<protein>
    <recommendedName>
        <fullName evidence="4">Secreted protein</fullName>
    </recommendedName>
</protein>
<feature type="compositionally biased region" description="Polar residues" evidence="1">
    <location>
        <begin position="158"/>
        <end position="173"/>
    </location>
</feature>
<reference evidence="2 3" key="1">
    <citation type="submission" date="2020-06" db="EMBL/GenBank/DDBJ databases">
        <title>Actinomadura xiongansis sp. nov., isolated from soil of Baiyangdian.</title>
        <authorList>
            <person name="Zhang X."/>
        </authorList>
    </citation>
    <scope>NUCLEOTIDE SEQUENCE [LARGE SCALE GENOMIC DNA]</scope>
    <source>
        <strain evidence="2 3">HBUM206468</strain>
    </source>
</reference>
<proteinExistence type="predicted"/>
<sequence>MAREPKRIRTATVRLRFVLPAWARDPVVRRLLVVAGIMVAGWLLGTAGPAHAGTSAGPASGTPHTVPGHTVPGHTGPGTVPAVPATTAVPQMAAVATVTRVQEVVGVPDTAAAMTTSKAAGRRAAGYSVRRLGTGPEIALVPLLATRATASPVISPVRSTMTSPVTPDTSVPGASSLRKVSGGLADSLREAQRALPVHLPAVLDVPGMAWASVTDLASAGPWWPDGTGVDLSWTPRQRLGADAGSGDRAEVRAPEPFAVSGASKGDRGTFGAALSHPAPVPAVEHPQPFVFAAPAHVLRPAAGPVLAGVGLAHLGGPGAVARPWRLPAPPPFLIGPAVHSATNEPSCSPD</sequence>
<dbReference type="RefSeq" id="WP_187245072.1">
    <property type="nucleotide sequence ID" value="NZ_BAAAOK010000037.1"/>
</dbReference>
<accession>A0ABR7LU31</accession>
<dbReference type="EMBL" id="JABVEC010000016">
    <property type="protein sequence ID" value="MBC6468074.1"/>
    <property type="molecule type" value="Genomic_DNA"/>
</dbReference>
<comment type="caution">
    <text evidence="2">The sequence shown here is derived from an EMBL/GenBank/DDBJ whole genome shotgun (WGS) entry which is preliminary data.</text>
</comment>
<organism evidence="2 3">
    <name type="scientific">Actinomadura alba</name>
    <dbReference type="NCBI Taxonomy" id="406431"/>
    <lineage>
        <taxon>Bacteria</taxon>
        <taxon>Bacillati</taxon>
        <taxon>Actinomycetota</taxon>
        <taxon>Actinomycetes</taxon>
        <taxon>Streptosporangiales</taxon>
        <taxon>Thermomonosporaceae</taxon>
        <taxon>Actinomadura</taxon>
    </lineage>
</organism>